<feature type="transmembrane region" description="Helical" evidence="1">
    <location>
        <begin position="117"/>
        <end position="138"/>
    </location>
</feature>
<gene>
    <name evidence="3" type="ORF">ACFODZ_10285</name>
</gene>
<dbReference type="InterPro" id="IPR012429">
    <property type="entry name" value="HGSNAT_cat"/>
</dbReference>
<keyword evidence="1" id="KW-0812">Transmembrane</keyword>
<dbReference type="PANTHER" id="PTHR40407:SF1">
    <property type="entry name" value="HEPARAN-ALPHA-GLUCOSAMINIDE N-ACETYLTRANSFERASE CATALYTIC DOMAIN-CONTAINING PROTEIN"/>
    <property type="match status" value="1"/>
</dbReference>
<feature type="transmembrane region" description="Helical" evidence="1">
    <location>
        <begin position="308"/>
        <end position="326"/>
    </location>
</feature>
<feature type="transmembrane region" description="Helical" evidence="1">
    <location>
        <begin position="145"/>
        <end position="165"/>
    </location>
</feature>
<comment type="caution">
    <text evidence="3">The sequence shown here is derived from an EMBL/GenBank/DDBJ whole genome shotgun (WGS) entry which is preliminary data.</text>
</comment>
<feature type="transmembrane region" description="Helical" evidence="1">
    <location>
        <begin position="220"/>
        <end position="240"/>
    </location>
</feature>
<protein>
    <submittedName>
        <fullName evidence="3">DUF1624 domain-containing protein</fullName>
    </submittedName>
</protein>
<feature type="transmembrane region" description="Helical" evidence="1">
    <location>
        <begin position="53"/>
        <end position="74"/>
    </location>
</feature>
<evidence type="ECO:0000256" key="1">
    <source>
        <dbReference type="SAM" id="Phobius"/>
    </source>
</evidence>
<keyword evidence="1" id="KW-0472">Membrane</keyword>
<evidence type="ECO:0000313" key="4">
    <source>
        <dbReference type="Proteomes" id="UP001595533"/>
    </source>
</evidence>
<accession>A0ABV7JCN6</accession>
<evidence type="ECO:0000259" key="2">
    <source>
        <dbReference type="Pfam" id="PF07786"/>
    </source>
</evidence>
<feature type="transmembrane region" description="Helical" evidence="1">
    <location>
        <begin position="185"/>
        <end position="208"/>
    </location>
</feature>
<proteinExistence type="predicted"/>
<sequence length="389" mass="46314">MTDSRNRIQSLDILRGLVIILMAIDHVRDFWSVEPFAPEDLTQTSPEYFFTRWITHFCAPVFVFLAGTSAFLYQQKINDKKALSQFLLVRGLWLIFIEVVVINASWTLGFFWFEWGFFLQVIWAIGVAMLALAVLIWLSDVMILLVALLLMFGHNLLNFLTPADFGNLGWLWKLLHDGGWQPLSGPWGVFFAYPILPWIGVIAAGYVFGRVMLLSREGRFRWLLWLGAGSVLLFIVLRWTNWYGDTAPWSSQDSALYTLMSFINTQKYPPSMLYLLMTLGPAFWLLRWFEARDHRWFDFLRVFGRVPFFFYVLHFIVIHFTSMLYFKLVHGEWFDLANTQNPQNWPEYYQPSLWRLYLAWALTVVFFYYLCRWFDRYKSTHKQWWLKYL</sequence>
<dbReference type="PANTHER" id="PTHR40407">
    <property type="entry name" value="MEMBRANE PROTEIN-LIKE PROTEIN"/>
    <property type="match status" value="1"/>
</dbReference>
<dbReference type="RefSeq" id="WP_157892718.1">
    <property type="nucleotide sequence ID" value="NZ_JBHRTS010000005.1"/>
</dbReference>
<name>A0ABV7JCN6_9GAMM</name>
<feature type="transmembrane region" description="Helical" evidence="1">
    <location>
        <begin position="271"/>
        <end position="288"/>
    </location>
</feature>
<evidence type="ECO:0000313" key="3">
    <source>
        <dbReference type="EMBL" id="MFC3194624.1"/>
    </source>
</evidence>
<keyword evidence="4" id="KW-1185">Reference proteome</keyword>
<feature type="transmembrane region" description="Helical" evidence="1">
    <location>
        <begin position="12"/>
        <end position="33"/>
    </location>
</feature>
<feature type="domain" description="Heparan-alpha-glucosaminide N-acetyltransferase catalytic" evidence="2">
    <location>
        <begin position="7"/>
        <end position="224"/>
    </location>
</feature>
<organism evidence="3 4">
    <name type="scientific">Marinicella sediminis</name>
    <dbReference type="NCBI Taxonomy" id="1792834"/>
    <lineage>
        <taxon>Bacteria</taxon>
        <taxon>Pseudomonadati</taxon>
        <taxon>Pseudomonadota</taxon>
        <taxon>Gammaproteobacteria</taxon>
        <taxon>Lysobacterales</taxon>
        <taxon>Marinicellaceae</taxon>
        <taxon>Marinicella</taxon>
    </lineage>
</organism>
<dbReference type="EMBL" id="JBHRTS010000005">
    <property type="protein sequence ID" value="MFC3194624.1"/>
    <property type="molecule type" value="Genomic_DNA"/>
</dbReference>
<dbReference type="Proteomes" id="UP001595533">
    <property type="component" value="Unassembled WGS sequence"/>
</dbReference>
<feature type="transmembrane region" description="Helical" evidence="1">
    <location>
        <begin position="354"/>
        <end position="371"/>
    </location>
</feature>
<dbReference type="Pfam" id="PF07786">
    <property type="entry name" value="HGSNAT_cat"/>
    <property type="match status" value="1"/>
</dbReference>
<reference evidence="4" key="1">
    <citation type="journal article" date="2019" name="Int. J. Syst. Evol. Microbiol.">
        <title>The Global Catalogue of Microorganisms (GCM) 10K type strain sequencing project: providing services to taxonomists for standard genome sequencing and annotation.</title>
        <authorList>
            <consortium name="The Broad Institute Genomics Platform"/>
            <consortium name="The Broad Institute Genome Sequencing Center for Infectious Disease"/>
            <person name="Wu L."/>
            <person name="Ma J."/>
        </authorList>
    </citation>
    <scope>NUCLEOTIDE SEQUENCE [LARGE SCALE GENOMIC DNA]</scope>
    <source>
        <strain evidence="4">KCTC 42953</strain>
    </source>
</reference>
<feature type="transmembrane region" description="Helical" evidence="1">
    <location>
        <begin position="86"/>
        <end position="111"/>
    </location>
</feature>
<keyword evidence="1" id="KW-1133">Transmembrane helix</keyword>